<dbReference type="CDD" id="cd13143">
    <property type="entry name" value="MATE_MepA_like"/>
    <property type="match status" value="1"/>
</dbReference>
<feature type="transmembrane region" description="Helical" evidence="10">
    <location>
        <begin position="353"/>
        <end position="371"/>
    </location>
</feature>
<keyword evidence="5" id="KW-1003">Cell membrane</keyword>
<keyword evidence="7 10" id="KW-1133">Transmembrane helix</keyword>
<evidence type="ECO:0000256" key="1">
    <source>
        <dbReference type="ARBA" id="ARBA00004651"/>
    </source>
</evidence>
<keyword evidence="6 10" id="KW-0812">Transmembrane</keyword>
<keyword evidence="4" id="KW-0813">Transport</keyword>
<feature type="transmembrane region" description="Helical" evidence="10">
    <location>
        <begin position="197"/>
        <end position="220"/>
    </location>
</feature>
<feature type="transmembrane region" description="Helical" evidence="10">
    <location>
        <begin position="226"/>
        <end position="247"/>
    </location>
</feature>
<feature type="transmembrane region" description="Helical" evidence="10">
    <location>
        <begin position="431"/>
        <end position="452"/>
    </location>
</feature>
<name>A7VPK2_9FIRM</name>
<dbReference type="Pfam" id="PF01554">
    <property type="entry name" value="MatE"/>
    <property type="match status" value="2"/>
</dbReference>
<dbReference type="InterPro" id="IPR051327">
    <property type="entry name" value="MATE_MepA_subfamily"/>
</dbReference>
<evidence type="ECO:0000256" key="6">
    <source>
        <dbReference type="ARBA" id="ARBA00022692"/>
    </source>
</evidence>
<proteinExistence type="inferred from homology"/>
<feature type="transmembrane region" description="Helical" evidence="10">
    <location>
        <begin position="458"/>
        <end position="476"/>
    </location>
</feature>
<evidence type="ECO:0000256" key="5">
    <source>
        <dbReference type="ARBA" id="ARBA00022475"/>
    </source>
</evidence>
<dbReference type="PIRSF" id="PIRSF006603">
    <property type="entry name" value="DinF"/>
    <property type="match status" value="1"/>
</dbReference>
<evidence type="ECO:0000256" key="4">
    <source>
        <dbReference type="ARBA" id="ARBA00022448"/>
    </source>
</evidence>
<keyword evidence="9" id="KW-0046">Antibiotic resistance</keyword>
<comment type="similarity">
    <text evidence="2">Belongs to the multi antimicrobial extrusion (MATE) (TC 2.A.66.1) family. MepA subfamily.</text>
</comment>
<dbReference type="HOGENOM" id="CLU_012893_0_0_9"/>
<comment type="caution">
    <text evidence="11">The sequence shown here is derived from an EMBL/GenBank/DDBJ whole genome shotgun (WGS) entry which is preliminary data.</text>
</comment>
<evidence type="ECO:0000313" key="12">
    <source>
        <dbReference type="Proteomes" id="UP000003490"/>
    </source>
</evidence>
<reference evidence="11 12" key="1">
    <citation type="submission" date="2007-08" db="EMBL/GenBank/DDBJ databases">
        <title>Draft genome sequence of Clostridium leptum (DSM 753).</title>
        <authorList>
            <person name="Sudarsanam P."/>
            <person name="Ley R."/>
            <person name="Guruge J."/>
            <person name="Turnbaugh P.J."/>
            <person name="Mahowald M."/>
            <person name="Liep D."/>
            <person name="Gordon J."/>
        </authorList>
    </citation>
    <scope>NUCLEOTIDE SEQUENCE [LARGE SCALE GENOMIC DNA]</scope>
    <source>
        <strain evidence="11 12">DSM 753</strain>
    </source>
</reference>
<dbReference type="PANTHER" id="PTHR43823:SF3">
    <property type="entry name" value="MULTIDRUG EXPORT PROTEIN MEPA"/>
    <property type="match status" value="1"/>
</dbReference>
<evidence type="ECO:0000256" key="2">
    <source>
        <dbReference type="ARBA" id="ARBA00008417"/>
    </source>
</evidence>
<sequence length="486" mass="52704">MIRLLAFFSVSRYNSNRLKVRNDQIDKEALMRQENDLGKDPIGRLVVRIALPSMLAQLVNVLYNIVDRMYIGNIAQTGDLALAGVGVCGPVITMVGSAAALIGIGGAPLMSIYLGEGKREKAFAVVANCFLMLCILSVALTAVLFPMKEPMLLFFGASKATISYADSYFSIYLTGTIFALLSAGMSQFIICQGFAKIAMLAVALGAGLNIILDPVFIFAWNMGVPGAAVATVLSQFASCCFVLSFLFGKRPAIHITFGGYSVRIMRRVLSIGFTPFAIIAVDNIMIIAMNAILQKYGGAAQGDMLVTCATIAQSFMLVVTMPLSGISGGTQTILSFNYGARQIGRVKMAQRKIFLLCLVYTGLMTAAAWLGGKWFVQLFTNDAVIAEKALWAIRVYTLSLLPLGIQYEIVDGFTAIGKVQYSLPLSFWRKLVYFAALFLLPAIWGAESAFFAEPISDVAGPLVSIMVYLSVMKKVLDKRKERQPDA</sequence>
<feature type="transmembrane region" description="Helical" evidence="10">
    <location>
        <begin position="167"/>
        <end position="190"/>
    </location>
</feature>
<dbReference type="InterPro" id="IPR045070">
    <property type="entry name" value="MATE_MepA-like"/>
</dbReference>
<dbReference type="AlphaFoldDB" id="A7VPK2"/>
<dbReference type="GO" id="GO:0015297">
    <property type="term" value="F:antiporter activity"/>
    <property type="evidence" value="ECO:0007669"/>
    <property type="project" value="InterPro"/>
</dbReference>
<evidence type="ECO:0000256" key="3">
    <source>
        <dbReference type="ARBA" id="ARBA00022106"/>
    </source>
</evidence>
<evidence type="ECO:0000313" key="11">
    <source>
        <dbReference type="EMBL" id="EDO62664.1"/>
    </source>
</evidence>
<evidence type="ECO:0000256" key="10">
    <source>
        <dbReference type="SAM" id="Phobius"/>
    </source>
</evidence>
<evidence type="ECO:0000256" key="8">
    <source>
        <dbReference type="ARBA" id="ARBA00023136"/>
    </source>
</evidence>
<dbReference type="eggNOG" id="COG0534">
    <property type="taxonomic scope" value="Bacteria"/>
</dbReference>
<dbReference type="EMBL" id="ABCB02000013">
    <property type="protein sequence ID" value="EDO62664.1"/>
    <property type="molecule type" value="Genomic_DNA"/>
</dbReference>
<dbReference type="InterPro" id="IPR048279">
    <property type="entry name" value="MdtK-like"/>
</dbReference>
<keyword evidence="8 10" id="KW-0472">Membrane</keyword>
<comment type="subcellular location">
    <subcellularLocation>
        <location evidence="1">Cell membrane</location>
        <topology evidence="1">Multi-pass membrane protein</topology>
    </subcellularLocation>
</comment>
<dbReference type="GO" id="GO:0042910">
    <property type="term" value="F:xenobiotic transmembrane transporter activity"/>
    <property type="evidence" value="ECO:0007669"/>
    <property type="project" value="InterPro"/>
</dbReference>
<organism evidence="11 12">
    <name type="scientific">[Clostridium] leptum DSM 753</name>
    <dbReference type="NCBI Taxonomy" id="428125"/>
    <lineage>
        <taxon>Bacteria</taxon>
        <taxon>Bacillati</taxon>
        <taxon>Bacillota</taxon>
        <taxon>Clostridia</taxon>
        <taxon>Eubacteriales</taxon>
        <taxon>Oscillospiraceae</taxon>
        <taxon>Oscillospiraceae incertae sedis</taxon>
    </lineage>
</organism>
<reference evidence="11 12" key="2">
    <citation type="submission" date="2007-08" db="EMBL/GenBank/DDBJ databases">
        <authorList>
            <person name="Fulton L."/>
            <person name="Clifton S."/>
            <person name="Fulton B."/>
            <person name="Xu J."/>
            <person name="Minx P."/>
            <person name="Pepin K.H."/>
            <person name="Johnson M."/>
            <person name="Thiruvilangam P."/>
            <person name="Bhonagiri V."/>
            <person name="Nash W.E."/>
            <person name="Wang C."/>
            <person name="Mardis E.R."/>
            <person name="Wilson R.K."/>
        </authorList>
    </citation>
    <scope>NUCLEOTIDE SEQUENCE [LARGE SCALE GENOMIC DNA]</scope>
    <source>
        <strain evidence="11 12">DSM 753</strain>
    </source>
</reference>
<feature type="transmembrane region" description="Helical" evidence="10">
    <location>
        <begin position="268"/>
        <end position="292"/>
    </location>
</feature>
<dbReference type="GO" id="GO:0005886">
    <property type="term" value="C:plasma membrane"/>
    <property type="evidence" value="ECO:0007669"/>
    <property type="project" value="UniProtKB-SubCell"/>
</dbReference>
<evidence type="ECO:0000256" key="7">
    <source>
        <dbReference type="ARBA" id="ARBA00022989"/>
    </source>
</evidence>
<protein>
    <recommendedName>
        <fullName evidence="3">Multidrug export protein MepA</fullName>
    </recommendedName>
</protein>
<dbReference type="PANTHER" id="PTHR43823">
    <property type="entry name" value="SPORULATION PROTEIN YKVU"/>
    <property type="match status" value="1"/>
</dbReference>
<gene>
    <name evidence="11" type="ORF">CLOLEP_00478</name>
</gene>
<dbReference type="Proteomes" id="UP000003490">
    <property type="component" value="Unassembled WGS sequence"/>
</dbReference>
<feature type="transmembrane region" description="Helical" evidence="10">
    <location>
        <begin position="304"/>
        <end position="326"/>
    </location>
</feature>
<accession>A7VPK2</accession>
<dbReference type="InterPro" id="IPR002528">
    <property type="entry name" value="MATE_fam"/>
</dbReference>
<feature type="transmembrane region" description="Helical" evidence="10">
    <location>
        <begin position="83"/>
        <end position="110"/>
    </location>
</feature>
<feature type="transmembrane region" description="Helical" evidence="10">
    <location>
        <begin position="391"/>
        <end position="410"/>
    </location>
</feature>
<evidence type="ECO:0000256" key="9">
    <source>
        <dbReference type="ARBA" id="ARBA00023251"/>
    </source>
</evidence>
<feature type="transmembrane region" description="Helical" evidence="10">
    <location>
        <begin position="122"/>
        <end position="147"/>
    </location>
</feature>
<dbReference type="GO" id="GO:0046677">
    <property type="term" value="P:response to antibiotic"/>
    <property type="evidence" value="ECO:0007669"/>
    <property type="project" value="UniProtKB-KW"/>
</dbReference>